<protein>
    <submittedName>
        <fullName evidence="2">Uncharacterized protein</fullName>
    </submittedName>
</protein>
<dbReference type="Proteomes" id="UP000280648">
    <property type="component" value="Unassembled WGS sequence"/>
</dbReference>
<dbReference type="RefSeq" id="WP_131200238.1">
    <property type="nucleotide sequence ID" value="NZ_JBAJJE010000001.1"/>
</dbReference>
<proteinExistence type="predicted"/>
<dbReference type="EMBL" id="RJPI01000003">
    <property type="protein sequence ID" value="RSJ65378.1"/>
    <property type="molecule type" value="Genomic_DNA"/>
</dbReference>
<evidence type="ECO:0000313" key="3">
    <source>
        <dbReference type="Proteomes" id="UP000280648"/>
    </source>
</evidence>
<name>A0A3R9KC90_STROR</name>
<evidence type="ECO:0000256" key="1">
    <source>
        <dbReference type="SAM" id="Phobius"/>
    </source>
</evidence>
<feature type="transmembrane region" description="Helical" evidence="1">
    <location>
        <begin position="53"/>
        <end position="73"/>
    </location>
</feature>
<organism evidence="2 3">
    <name type="scientific">Streptococcus oralis</name>
    <dbReference type="NCBI Taxonomy" id="1303"/>
    <lineage>
        <taxon>Bacteria</taxon>
        <taxon>Bacillati</taxon>
        <taxon>Bacillota</taxon>
        <taxon>Bacilli</taxon>
        <taxon>Lactobacillales</taxon>
        <taxon>Streptococcaceae</taxon>
        <taxon>Streptococcus</taxon>
    </lineage>
</organism>
<sequence length="113" mass="12622">MKLELDVKINKNGEDKINEFSVENFLEKHVKSGETNQVEEDKGNIMPKISGKAIGVMSVIVGVNLISDILQIFVRCFKISTQTNVLAVLLVVLLIINELLKTRNKNKDGCQSH</sequence>
<comment type="caution">
    <text evidence="2">The sequence shown here is derived from an EMBL/GenBank/DDBJ whole genome shotgun (WGS) entry which is preliminary data.</text>
</comment>
<keyword evidence="1" id="KW-0812">Transmembrane</keyword>
<accession>A0A3R9KC90</accession>
<dbReference type="AlphaFoldDB" id="A0A3R9KC90"/>
<keyword evidence="1" id="KW-0472">Membrane</keyword>
<gene>
    <name evidence="2" type="ORF">D8803_03220</name>
</gene>
<feature type="transmembrane region" description="Helical" evidence="1">
    <location>
        <begin position="79"/>
        <end position="97"/>
    </location>
</feature>
<reference evidence="2 3" key="1">
    <citation type="submission" date="2018-11" db="EMBL/GenBank/DDBJ databases">
        <title>Species Designations Belie Phenotypic and Genotypic Heterogeneity in Oral Streptococci.</title>
        <authorList>
            <person name="Velsko I."/>
        </authorList>
    </citation>
    <scope>NUCLEOTIDE SEQUENCE [LARGE SCALE GENOMIC DNA]</scope>
    <source>
        <strain evidence="2 3">BCC26</strain>
    </source>
</reference>
<keyword evidence="1" id="KW-1133">Transmembrane helix</keyword>
<evidence type="ECO:0000313" key="2">
    <source>
        <dbReference type="EMBL" id="RSJ65378.1"/>
    </source>
</evidence>